<dbReference type="EMBL" id="CATNWA010007920">
    <property type="protein sequence ID" value="CAI9555087.1"/>
    <property type="molecule type" value="Genomic_DNA"/>
</dbReference>
<evidence type="ECO:0000313" key="3">
    <source>
        <dbReference type="Proteomes" id="UP001162483"/>
    </source>
</evidence>
<name>A0ABN9C503_9NEOB</name>
<feature type="non-terminal residue" evidence="2">
    <location>
        <position position="47"/>
    </location>
</feature>
<accession>A0ABN9C503</accession>
<evidence type="ECO:0000313" key="2">
    <source>
        <dbReference type="EMBL" id="CAI9555087.1"/>
    </source>
</evidence>
<proteinExistence type="predicted"/>
<feature type="region of interest" description="Disordered" evidence="1">
    <location>
        <begin position="1"/>
        <end position="47"/>
    </location>
</feature>
<evidence type="ECO:0000256" key="1">
    <source>
        <dbReference type="SAM" id="MobiDB-lite"/>
    </source>
</evidence>
<comment type="caution">
    <text evidence="2">The sequence shown here is derived from an EMBL/GenBank/DDBJ whole genome shotgun (WGS) entry which is preliminary data.</text>
</comment>
<reference evidence="2" key="1">
    <citation type="submission" date="2023-05" db="EMBL/GenBank/DDBJ databases">
        <authorList>
            <person name="Stuckert A."/>
        </authorList>
    </citation>
    <scope>NUCLEOTIDE SEQUENCE</scope>
</reference>
<dbReference type="Proteomes" id="UP001162483">
    <property type="component" value="Unassembled WGS sequence"/>
</dbReference>
<sequence>MGPLCPRTHPKKPMEKPMKVTRGISWGPLLPPGPRAVPKCSNGQPTP</sequence>
<protein>
    <submittedName>
        <fullName evidence="2">Uncharacterized protein</fullName>
    </submittedName>
</protein>
<keyword evidence="3" id="KW-1185">Reference proteome</keyword>
<gene>
    <name evidence="2" type="ORF">SPARVUS_LOCUS4325475</name>
</gene>
<organism evidence="2 3">
    <name type="scientific">Staurois parvus</name>
    <dbReference type="NCBI Taxonomy" id="386267"/>
    <lineage>
        <taxon>Eukaryota</taxon>
        <taxon>Metazoa</taxon>
        <taxon>Chordata</taxon>
        <taxon>Craniata</taxon>
        <taxon>Vertebrata</taxon>
        <taxon>Euteleostomi</taxon>
        <taxon>Amphibia</taxon>
        <taxon>Batrachia</taxon>
        <taxon>Anura</taxon>
        <taxon>Neobatrachia</taxon>
        <taxon>Ranoidea</taxon>
        <taxon>Ranidae</taxon>
        <taxon>Staurois</taxon>
    </lineage>
</organism>